<name>W2H3N6_PHYNI</name>
<organism evidence="2">
    <name type="scientific">Phytophthora nicotianae</name>
    <name type="common">Potato buckeye rot agent</name>
    <name type="synonym">Phytophthora parasitica</name>
    <dbReference type="NCBI Taxonomy" id="4792"/>
    <lineage>
        <taxon>Eukaryota</taxon>
        <taxon>Sar</taxon>
        <taxon>Stramenopiles</taxon>
        <taxon>Oomycota</taxon>
        <taxon>Peronosporomycetes</taxon>
        <taxon>Peronosporales</taxon>
        <taxon>Peronosporaceae</taxon>
        <taxon>Phytophthora</taxon>
    </lineage>
</organism>
<dbReference type="EMBL" id="KI685643">
    <property type="protein sequence ID" value="ETK89868.1"/>
    <property type="molecule type" value="Genomic_DNA"/>
</dbReference>
<evidence type="ECO:0000313" key="2">
    <source>
        <dbReference type="EMBL" id="ETK89868.1"/>
    </source>
</evidence>
<protein>
    <submittedName>
        <fullName evidence="2">Uncharacterized protein</fullName>
    </submittedName>
</protein>
<accession>W2H3N6</accession>
<sequence length="203" mass="23194">KRAQDTADIPSAILYGSSVFNTDGSIPIDFRSDIGDVPMEEDEEASSSAAEAKAAKTTPNPLAGSRRMMMIRTLQVRSVRELEKRHSSHQCRRDYYIGLFHELRWYASKKTSCKSRLPEWMALCQSWNAFVVNFNNDAKAYRERIAAARQRFETFLRRHLIDRLHSEAVSAGIPCAVPSGTTCSHYRFREVRLLERDVLGYTT</sequence>
<dbReference type="AlphaFoldDB" id="W2H3N6"/>
<feature type="region of interest" description="Disordered" evidence="1">
    <location>
        <begin position="39"/>
        <end position="62"/>
    </location>
</feature>
<proteinExistence type="predicted"/>
<feature type="non-terminal residue" evidence="2">
    <location>
        <position position="1"/>
    </location>
</feature>
<reference evidence="2" key="1">
    <citation type="submission" date="2013-11" db="EMBL/GenBank/DDBJ databases">
        <title>The Genome Sequence of Phytophthora parasitica CJ02B3.</title>
        <authorList>
            <consortium name="The Broad Institute Genomics Platform"/>
            <person name="Russ C."/>
            <person name="Tyler B."/>
            <person name="Panabieres F."/>
            <person name="Shan W."/>
            <person name="Tripathy S."/>
            <person name="Grunwald N."/>
            <person name="Machado M."/>
            <person name="Johnson C.S."/>
            <person name="Arredondo F."/>
            <person name="Hong C."/>
            <person name="Coffey M."/>
            <person name="Young S.K."/>
            <person name="Zeng Q."/>
            <person name="Gargeya S."/>
            <person name="Fitzgerald M."/>
            <person name="Abouelleil A."/>
            <person name="Alvarado L."/>
            <person name="Chapman S.B."/>
            <person name="Gainer-Dewar J."/>
            <person name="Goldberg J."/>
            <person name="Griggs A."/>
            <person name="Gujja S."/>
            <person name="Hansen M."/>
            <person name="Howarth C."/>
            <person name="Imamovic A."/>
            <person name="Ireland A."/>
            <person name="Larimer J."/>
            <person name="McCowan C."/>
            <person name="Murphy C."/>
            <person name="Pearson M."/>
            <person name="Poon T.W."/>
            <person name="Priest M."/>
            <person name="Roberts A."/>
            <person name="Saif S."/>
            <person name="Shea T."/>
            <person name="Sykes S."/>
            <person name="Wortman J."/>
            <person name="Nusbaum C."/>
            <person name="Birren B."/>
        </authorList>
    </citation>
    <scope>NUCLEOTIDE SEQUENCE [LARGE SCALE GENOMIC DNA]</scope>
    <source>
        <strain evidence="2">CJ02B3</strain>
    </source>
</reference>
<feature type="non-terminal residue" evidence="2">
    <location>
        <position position="203"/>
    </location>
</feature>
<dbReference type="Proteomes" id="UP000053236">
    <property type="component" value="Unassembled WGS sequence"/>
</dbReference>
<feature type="compositionally biased region" description="Low complexity" evidence="1">
    <location>
        <begin position="46"/>
        <end position="56"/>
    </location>
</feature>
<dbReference type="VEuPathDB" id="FungiDB:PPTG_21777"/>
<gene>
    <name evidence="2" type="ORF">L915_06252</name>
</gene>
<evidence type="ECO:0000256" key="1">
    <source>
        <dbReference type="SAM" id="MobiDB-lite"/>
    </source>
</evidence>